<dbReference type="Pfam" id="PF20408">
    <property type="entry name" value="Abhydrolase_11"/>
    <property type="match status" value="1"/>
</dbReference>
<feature type="domain" description="KANL3/Tex30 alpha/beta hydrolase-like" evidence="1">
    <location>
        <begin position="6"/>
        <end position="191"/>
    </location>
</feature>
<dbReference type="SUPFAM" id="SSF53474">
    <property type="entry name" value="alpha/beta-Hydrolases"/>
    <property type="match status" value="1"/>
</dbReference>
<gene>
    <name evidence="2" type="ORF">ACFFLH_01290</name>
</gene>
<sequence length="196" mass="21311">MVNSEVDIVLLHGAGAGHGSAFLQQLARELSAFAAVEPLTLAYMQEMEASGRRRPPPRFERLQEELQARLDQRARSCWLVGKSMGGRLAMALRPHPRVCGAVALGYPLHPPGKKQQLRLPPLQCSGKPGLILQGQRDPFGQPQEFVALALPSQVQLQGVEGADHDWRTPVGGMSLAALLHQASLDIATFIKNTDTK</sequence>
<dbReference type="InterPro" id="IPR046879">
    <property type="entry name" value="KANL3/Tex30_Abhydrolase"/>
</dbReference>
<dbReference type="RefSeq" id="WP_035461362.1">
    <property type="nucleotide sequence ID" value="NZ_JBHLZN010000001.1"/>
</dbReference>
<evidence type="ECO:0000313" key="2">
    <source>
        <dbReference type="EMBL" id="MFB9885045.1"/>
    </source>
</evidence>
<evidence type="ECO:0000313" key="3">
    <source>
        <dbReference type="Proteomes" id="UP001589628"/>
    </source>
</evidence>
<keyword evidence="3" id="KW-1185">Reference proteome</keyword>
<comment type="caution">
    <text evidence="2">The sequence shown here is derived from an EMBL/GenBank/DDBJ whole genome shotgun (WGS) entry which is preliminary data.</text>
</comment>
<reference evidence="2 3" key="1">
    <citation type="submission" date="2024-09" db="EMBL/GenBank/DDBJ databases">
        <authorList>
            <person name="Sun Q."/>
            <person name="Mori K."/>
        </authorList>
    </citation>
    <scope>NUCLEOTIDE SEQUENCE [LARGE SCALE GENOMIC DNA]</scope>
    <source>
        <strain evidence="2 3">ATCC 51285</strain>
    </source>
</reference>
<dbReference type="PANTHER" id="PTHR13136:SF11">
    <property type="entry name" value="TESTIS-EXPRESSED PROTEIN 30"/>
    <property type="match status" value="1"/>
</dbReference>
<dbReference type="InterPro" id="IPR026555">
    <property type="entry name" value="NSL3/Tex30"/>
</dbReference>
<keyword evidence="2" id="KW-0378">Hydrolase</keyword>
<dbReference type="GO" id="GO:0016787">
    <property type="term" value="F:hydrolase activity"/>
    <property type="evidence" value="ECO:0007669"/>
    <property type="project" value="UniProtKB-KW"/>
</dbReference>
<evidence type="ECO:0000259" key="1">
    <source>
        <dbReference type="Pfam" id="PF20408"/>
    </source>
</evidence>
<dbReference type="Proteomes" id="UP001589628">
    <property type="component" value="Unassembled WGS sequence"/>
</dbReference>
<protein>
    <submittedName>
        <fullName evidence="2">Alpha/beta fold hydrolase</fullName>
    </submittedName>
</protein>
<organism evidence="2 3">
    <name type="scientific">Balneatrix alpica</name>
    <dbReference type="NCBI Taxonomy" id="75684"/>
    <lineage>
        <taxon>Bacteria</taxon>
        <taxon>Pseudomonadati</taxon>
        <taxon>Pseudomonadota</taxon>
        <taxon>Gammaproteobacteria</taxon>
        <taxon>Oceanospirillales</taxon>
        <taxon>Balneatrichaceae</taxon>
        <taxon>Balneatrix</taxon>
    </lineage>
</organism>
<dbReference type="EMBL" id="JBHLZN010000001">
    <property type="protein sequence ID" value="MFB9885045.1"/>
    <property type="molecule type" value="Genomic_DNA"/>
</dbReference>
<accession>A0ABV5Z885</accession>
<proteinExistence type="predicted"/>
<dbReference type="InterPro" id="IPR029058">
    <property type="entry name" value="AB_hydrolase_fold"/>
</dbReference>
<dbReference type="PANTHER" id="PTHR13136">
    <property type="entry name" value="TESTIS DEVELOPMENT PROTEIN PRTD"/>
    <property type="match status" value="1"/>
</dbReference>
<name>A0ABV5Z885_9GAMM</name>
<dbReference type="Gene3D" id="3.40.50.1820">
    <property type="entry name" value="alpha/beta hydrolase"/>
    <property type="match status" value="1"/>
</dbReference>